<feature type="transmembrane region" description="Helical" evidence="6">
    <location>
        <begin position="131"/>
        <end position="153"/>
    </location>
</feature>
<evidence type="ECO:0000256" key="1">
    <source>
        <dbReference type="ARBA" id="ARBA00004651"/>
    </source>
</evidence>
<feature type="transmembrane region" description="Helical" evidence="6">
    <location>
        <begin position="210"/>
        <end position="230"/>
    </location>
</feature>
<dbReference type="PANTHER" id="PTHR47089:SF1">
    <property type="entry name" value="GUANOSINE ABC TRANSPORTER PERMEASE PROTEIN NUPP"/>
    <property type="match status" value="1"/>
</dbReference>
<feature type="transmembrane region" description="Helical" evidence="6">
    <location>
        <begin position="98"/>
        <end position="119"/>
    </location>
</feature>
<feature type="transmembrane region" description="Helical" evidence="6">
    <location>
        <begin position="72"/>
        <end position="92"/>
    </location>
</feature>
<dbReference type="CDD" id="cd06580">
    <property type="entry name" value="TM_PBP1_transp_TpRbsC_like"/>
    <property type="match status" value="1"/>
</dbReference>
<reference evidence="7" key="1">
    <citation type="submission" date="2022-07" db="EMBL/GenBank/DDBJ databases">
        <title>Complete genome of Mycoplasma equigenitalium type strain T37.</title>
        <authorList>
            <person name="Spergser J."/>
        </authorList>
    </citation>
    <scope>NUCLEOTIDE SEQUENCE</scope>
    <source>
        <strain evidence="7">T37</strain>
    </source>
</reference>
<feature type="transmembrane region" description="Helical" evidence="6">
    <location>
        <begin position="31"/>
        <end position="51"/>
    </location>
</feature>
<dbReference type="EMBL" id="CP101808">
    <property type="protein sequence ID" value="UUD37285.1"/>
    <property type="molecule type" value="Genomic_DNA"/>
</dbReference>
<evidence type="ECO:0008006" key="9">
    <source>
        <dbReference type="Google" id="ProtNLM"/>
    </source>
</evidence>
<dbReference type="PANTHER" id="PTHR47089">
    <property type="entry name" value="ABC TRANSPORTER, PERMEASE PROTEIN"/>
    <property type="match status" value="1"/>
</dbReference>
<feature type="transmembrane region" description="Helical" evidence="6">
    <location>
        <begin position="259"/>
        <end position="277"/>
    </location>
</feature>
<feature type="transmembrane region" description="Helical" evidence="6">
    <location>
        <begin position="342"/>
        <end position="366"/>
    </location>
</feature>
<keyword evidence="5 6" id="KW-0472">Membrane</keyword>
<evidence type="ECO:0000256" key="5">
    <source>
        <dbReference type="ARBA" id="ARBA00023136"/>
    </source>
</evidence>
<keyword evidence="8" id="KW-1185">Reference proteome</keyword>
<accession>A0ABY5J5P3</accession>
<evidence type="ECO:0000313" key="8">
    <source>
        <dbReference type="Proteomes" id="UP001059576"/>
    </source>
</evidence>
<evidence type="ECO:0000256" key="2">
    <source>
        <dbReference type="ARBA" id="ARBA00022475"/>
    </source>
</evidence>
<keyword evidence="4 6" id="KW-1133">Transmembrane helix</keyword>
<comment type="subcellular location">
    <subcellularLocation>
        <location evidence="1">Cell membrane</location>
        <topology evidence="1">Multi-pass membrane protein</topology>
    </subcellularLocation>
</comment>
<keyword evidence="2" id="KW-1003">Cell membrane</keyword>
<organism evidence="7 8">
    <name type="scientific">Mycoplasmopsis equigenitalium</name>
    <dbReference type="NCBI Taxonomy" id="114883"/>
    <lineage>
        <taxon>Bacteria</taxon>
        <taxon>Bacillati</taxon>
        <taxon>Mycoplasmatota</taxon>
        <taxon>Mycoplasmoidales</taxon>
        <taxon>Metamycoplasmataceae</taxon>
        <taxon>Mycoplasmopsis</taxon>
    </lineage>
</organism>
<keyword evidence="3 6" id="KW-0812">Transmembrane</keyword>
<dbReference type="RefSeq" id="WP_129721751.1">
    <property type="nucleotide sequence ID" value="NZ_CP101808.1"/>
</dbReference>
<name>A0ABY5J5P3_9BACT</name>
<evidence type="ECO:0000256" key="6">
    <source>
        <dbReference type="SAM" id="Phobius"/>
    </source>
</evidence>
<evidence type="ECO:0000256" key="4">
    <source>
        <dbReference type="ARBA" id="ARBA00022989"/>
    </source>
</evidence>
<protein>
    <recommendedName>
        <fullName evidence="9">ABC transporter permease</fullName>
    </recommendedName>
</protein>
<feature type="transmembrane region" description="Helical" evidence="6">
    <location>
        <begin position="159"/>
        <end position="176"/>
    </location>
</feature>
<evidence type="ECO:0000313" key="7">
    <source>
        <dbReference type="EMBL" id="UUD37285.1"/>
    </source>
</evidence>
<dbReference type="InterPro" id="IPR001851">
    <property type="entry name" value="ABC_transp_permease"/>
</dbReference>
<dbReference type="Pfam" id="PF02653">
    <property type="entry name" value="BPD_transp_2"/>
    <property type="match status" value="1"/>
</dbReference>
<dbReference type="Proteomes" id="UP001059576">
    <property type="component" value="Chromosome"/>
</dbReference>
<gene>
    <name evidence="7" type="ORF">NPA09_01795</name>
</gene>
<sequence length="626" mass="69785">MNKVNNVGIKVLKFLRGDSLSGALSKIKGSIFAILLGMLVSILPMLIDVFGCDASIPSAFRGLFKIPLDSNLITTTIISISIFILVGGGIGISFKTGLFNIGASGQMMLSGGLSVLIALTAPAPQIPRILWVLILFVFSMIVGALLAGIAGFLKAFGNVHEVITTIMLNWIVYFVMRQLTDQKIFRRDLGNGSKKISEAYQLDITSGFEVATVFIVAIAFMIILAFIFKYTKLGFSMRMNGLNTSAAKYSGINNRLTTIYSMLFSGALAGAGGYLYYTVIKGAIPDFMGTLDTVGFEAITVTLLSFSSPIGAIPAGIFYGILHEGTGYAYGASNMGRETFGLVIGIIILFASLSAVFASIHPYIALRNKIIEWSNSDIKNTKAAIKESIRKRTREFNTLKKNYLVDQKNIVNDFLKQSSNPKALSVENYELAQKLGYHKFIAKYLQNEYNQQLKSLNAKLKANEISLVDHSVSLRRLLHDFTMNSENQNINFLKTEKIKFKSDISAAKNKYKLYKNDMCREIVDGFWQRIYAQIYTLKNQEVVELKNNKQQALTANNEHFDKLIEEAKKDIQDQQLLKDKIKEISTEKTEKRKEILKKHNSIIVEKQLAIWKERSELKTQQSQGGK</sequence>
<proteinExistence type="predicted"/>
<evidence type="ECO:0000256" key="3">
    <source>
        <dbReference type="ARBA" id="ARBA00022692"/>
    </source>
</evidence>
<feature type="transmembrane region" description="Helical" evidence="6">
    <location>
        <begin position="298"/>
        <end position="322"/>
    </location>
</feature>